<feature type="region of interest" description="Disordered" evidence="1">
    <location>
        <begin position="1"/>
        <end position="76"/>
    </location>
</feature>
<dbReference type="AlphaFoldDB" id="A0A8T1VDD0"/>
<feature type="transmembrane region" description="Helical" evidence="2">
    <location>
        <begin position="181"/>
        <end position="201"/>
    </location>
</feature>
<accession>A0A8T1VDD0</accession>
<feature type="compositionally biased region" description="Low complexity" evidence="1">
    <location>
        <begin position="35"/>
        <end position="56"/>
    </location>
</feature>
<keyword evidence="2" id="KW-0472">Membrane</keyword>
<evidence type="ECO:0000313" key="3">
    <source>
        <dbReference type="EMBL" id="KAG7378260.1"/>
    </source>
</evidence>
<comment type="caution">
    <text evidence="3">The sequence shown here is derived from an EMBL/GenBank/DDBJ whole genome shotgun (WGS) entry which is preliminary data.</text>
</comment>
<name>A0A8T1VDD0_9STRA</name>
<protein>
    <submittedName>
        <fullName evidence="3">ABC transporter B member 10</fullName>
    </submittedName>
</protein>
<keyword evidence="4" id="KW-1185">Reference proteome</keyword>
<keyword evidence="2" id="KW-0812">Transmembrane</keyword>
<sequence>MRLQPSEQPLLDENVELPALAVAPGPPHPRGGRGSFSSSYSSGVDGTDSSCSFSSSRIFDESGGQEVDLDELSSESSRGDYALLSMPVESVKRLVATSTIISRSTGSRIVDRQVDTQDSSIGQAARYPGIAGALRELREGRVAIDNVEDDDEGVLFQEERQEPGSVELRKLILRLSTRRDLLVLAMGLFAALIHGGLWSLLALTRSVIYYQAWQQ</sequence>
<reference evidence="3" key="1">
    <citation type="submission" date="2021-02" db="EMBL/GenBank/DDBJ databases">
        <authorList>
            <person name="Palmer J.M."/>
        </authorList>
    </citation>
    <scope>NUCLEOTIDE SEQUENCE</scope>
    <source>
        <strain evidence="3">SCRP23</strain>
    </source>
</reference>
<organism evidence="3 4">
    <name type="scientific">Phytophthora boehmeriae</name>
    <dbReference type="NCBI Taxonomy" id="109152"/>
    <lineage>
        <taxon>Eukaryota</taxon>
        <taxon>Sar</taxon>
        <taxon>Stramenopiles</taxon>
        <taxon>Oomycota</taxon>
        <taxon>Peronosporomycetes</taxon>
        <taxon>Peronosporales</taxon>
        <taxon>Peronosporaceae</taxon>
        <taxon>Phytophthora</taxon>
    </lineage>
</organism>
<evidence type="ECO:0000313" key="4">
    <source>
        <dbReference type="Proteomes" id="UP000693981"/>
    </source>
</evidence>
<dbReference type="EMBL" id="JAGDFL010001061">
    <property type="protein sequence ID" value="KAG7378260.1"/>
    <property type="molecule type" value="Genomic_DNA"/>
</dbReference>
<gene>
    <name evidence="3" type="primary">PGP-10_1</name>
    <name evidence="3" type="ORF">PHYBOEH_000453</name>
</gene>
<dbReference type="Proteomes" id="UP000693981">
    <property type="component" value="Unassembled WGS sequence"/>
</dbReference>
<proteinExistence type="predicted"/>
<dbReference type="OrthoDB" id="6500128at2759"/>
<evidence type="ECO:0000256" key="2">
    <source>
        <dbReference type="SAM" id="Phobius"/>
    </source>
</evidence>
<evidence type="ECO:0000256" key="1">
    <source>
        <dbReference type="SAM" id="MobiDB-lite"/>
    </source>
</evidence>
<keyword evidence="2" id="KW-1133">Transmembrane helix</keyword>